<keyword evidence="3" id="KW-0378">Hydrolase</keyword>
<dbReference type="RefSeq" id="WP_207090649.1">
    <property type="nucleotide sequence ID" value="NZ_JAFLQW010000661.1"/>
</dbReference>
<protein>
    <submittedName>
        <fullName evidence="6">Trypsin-like peptidase domain-containing protein</fullName>
    </submittedName>
</protein>
<evidence type="ECO:0000256" key="4">
    <source>
        <dbReference type="SAM" id="Phobius"/>
    </source>
</evidence>
<organism evidence="6 7">
    <name type="scientific">Phormidium pseudopriestleyi FRX01</name>
    <dbReference type="NCBI Taxonomy" id="1759528"/>
    <lineage>
        <taxon>Bacteria</taxon>
        <taxon>Bacillati</taxon>
        <taxon>Cyanobacteriota</taxon>
        <taxon>Cyanophyceae</taxon>
        <taxon>Oscillatoriophycideae</taxon>
        <taxon>Oscillatoriales</taxon>
        <taxon>Oscillatoriaceae</taxon>
        <taxon>Phormidium</taxon>
    </lineage>
</organism>
<sequence length="413" mass="43861">MKNSDRDHQRGHFSGTQVLLYLLLVVVGAGAAFMGDRWLRANGPLSLDSLDPRTPSVTTPDDTPRGRGVLSLPVNSNFIVEAVEKVGPAVVRIDAARTVTQDIPDAFRDPFFRRFFGQTPMEPQQRMERGTGSGFIISDDGKILTNAHVINGADTVSVVLRDGRIFEGTVLGEDSISDVAVVKIEATELPKATLGNSEQLQPGEWAIAIGNPLGLDNSVTVGIVSATGRSSRDVGVPDKRVGFIQTDAAINPGNSGGPLLNARGEVIGMNTAIISGAQGLGFAIPIQTAQAIAQQLITTGKVLHPFLGIEMVTITSELQEELNTDPNSPMQLSVNSGVLIVRVAPNSPAERAGLREGDVIQRMENQAIAQSDVVQQIVQGSQVGNSLELQINRDGQTLNITVQPGEMPANPSF</sequence>
<dbReference type="PROSITE" id="PS50106">
    <property type="entry name" value="PDZ"/>
    <property type="match status" value="1"/>
</dbReference>
<evidence type="ECO:0000256" key="3">
    <source>
        <dbReference type="ARBA" id="ARBA00022801"/>
    </source>
</evidence>
<dbReference type="Gene3D" id="2.30.42.10">
    <property type="match status" value="1"/>
</dbReference>
<dbReference type="InterPro" id="IPR001478">
    <property type="entry name" value="PDZ"/>
</dbReference>
<evidence type="ECO:0000313" key="7">
    <source>
        <dbReference type="Proteomes" id="UP000664844"/>
    </source>
</evidence>
<dbReference type="PANTHER" id="PTHR22939">
    <property type="entry name" value="SERINE PROTEASE FAMILY S1C HTRA-RELATED"/>
    <property type="match status" value="1"/>
</dbReference>
<keyword evidence="4" id="KW-1133">Transmembrane helix</keyword>
<keyword evidence="2" id="KW-0645">Protease</keyword>
<evidence type="ECO:0000256" key="1">
    <source>
        <dbReference type="ARBA" id="ARBA00010541"/>
    </source>
</evidence>
<feature type="domain" description="PDZ" evidence="5">
    <location>
        <begin position="319"/>
        <end position="395"/>
    </location>
</feature>
<dbReference type="Gene3D" id="2.40.10.10">
    <property type="entry name" value="Trypsin-like serine proteases"/>
    <property type="match status" value="2"/>
</dbReference>
<dbReference type="SUPFAM" id="SSF50156">
    <property type="entry name" value="PDZ domain-like"/>
    <property type="match status" value="1"/>
</dbReference>
<evidence type="ECO:0000256" key="2">
    <source>
        <dbReference type="ARBA" id="ARBA00022670"/>
    </source>
</evidence>
<dbReference type="SUPFAM" id="SSF50494">
    <property type="entry name" value="Trypsin-like serine proteases"/>
    <property type="match status" value="1"/>
</dbReference>
<dbReference type="SMART" id="SM00228">
    <property type="entry name" value="PDZ"/>
    <property type="match status" value="1"/>
</dbReference>
<dbReference type="PRINTS" id="PR00834">
    <property type="entry name" value="PROTEASES2C"/>
</dbReference>
<gene>
    <name evidence="6" type="ORF">J0895_24760</name>
</gene>
<comment type="caution">
    <text evidence="6">The sequence shown here is derived from an EMBL/GenBank/DDBJ whole genome shotgun (WGS) entry which is preliminary data.</text>
</comment>
<dbReference type="Pfam" id="PF13365">
    <property type="entry name" value="Trypsin_2"/>
    <property type="match status" value="1"/>
</dbReference>
<name>A0ABS3FYP4_9CYAN</name>
<dbReference type="EMBL" id="JAFLQW010000661">
    <property type="protein sequence ID" value="MBO0352236.1"/>
    <property type="molecule type" value="Genomic_DNA"/>
</dbReference>
<dbReference type="InterPro" id="IPR043504">
    <property type="entry name" value="Peptidase_S1_PA_chymotrypsin"/>
</dbReference>
<dbReference type="PANTHER" id="PTHR22939:SF129">
    <property type="entry name" value="SERINE PROTEASE HTRA2, MITOCHONDRIAL"/>
    <property type="match status" value="1"/>
</dbReference>
<dbReference type="Pfam" id="PF13180">
    <property type="entry name" value="PDZ_2"/>
    <property type="match status" value="1"/>
</dbReference>
<keyword evidence="7" id="KW-1185">Reference proteome</keyword>
<dbReference type="InterPro" id="IPR001940">
    <property type="entry name" value="Peptidase_S1C"/>
</dbReference>
<dbReference type="InterPro" id="IPR009003">
    <property type="entry name" value="Peptidase_S1_PA"/>
</dbReference>
<keyword evidence="4" id="KW-0812">Transmembrane</keyword>
<keyword evidence="4" id="KW-0472">Membrane</keyword>
<evidence type="ECO:0000313" key="6">
    <source>
        <dbReference type="EMBL" id="MBO0352236.1"/>
    </source>
</evidence>
<feature type="transmembrane region" description="Helical" evidence="4">
    <location>
        <begin position="20"/>
        <end position="39"/>
    </location>
</feature>
<comment type="similarity">
    <text evidence="1">Belongs to the peptidase S1C family.</text>
</comment>
<dbReference type="Proteomes" id="UP000664844">
    <property type="component" value="Unassembled WGS sequence"/>
</dbReference>
<accession>A0ABS3FYP4</accession>
<dbReference type="NCBIfam" id="NF041521">
    <property type="entry name" value="HhoA_HhoB_HtrA"/>
    <property type="match status" value="1"/>
</dbReference>
<evidence type="ECO:0000259" key="5">
    <source>
        <dbReference type="PROSITE" id="PS50106"/>
    </source>
</evidence>
<dbReference type="InterPro" id="IPR048172">
    <property type="entry name" value="HhoA_HhoB_HtrA-like"/>
</dbReference>
<proteinExistence type="inferred from homology"/>
<reference evidence="6 7" key="1">
    <citation type="submission" date="2021-03" db="EMBL/GenBank/DDBJ databases">
        <title>Metabolic Capacity of the Antarctic Cyanobacterium Phormidium pseudopriestleyi that Sustains Oxygenic Photosynthesis in the Presence of Hydrogen Sulfide.</title>
        <authorList>
            <person name="Lumian J.E."/>
            <person name="Jungblut A.D."/>
            <person name="Dillon M.L."/>
            <person name="Hawes I."/>
            <person name="Doran P.T."/>
            <person name="Mackey T.J."/>
            <person name="Dick G.J."/>
            <person name="Grettenberger C.L."/>
            <person name="Sumner D.Y."/>
        </authorList>
    </citation>
    <scope>NUCLEOTIDE SEQUENCE [LARGE SCALE GENOMIC DNA]</scope>
    <source>
        <strain evidence="6 7">FRX01</strain>
    </source>
</reference>
<dbReference type="InterPro" id="IPR036034">
    <property type="entry name" value="PDZ_sf"/>
</dbReference>